<dbReference type="Proteomes" id="UP000648257">
    <property type="component" value="Unassembled WGS sequence"/>
</dbReference>
<dbReference type="PANTHER" id="PTHR30558:SF12">
    <property type="entry name" value="BIOPOLYMER TRANSPORT PROTEIN EXBD"/>
    <property type="match status" value="1"/>
</dbReference>
<dbReference type="PANTHER" id="PTHR30558">
    <property type="entry name" value="EXBD MEMBRANE COMPONENT OF PMF-DRIVEN MACROMOLECULE IMPORT SYSTEM"/>
    <property type="match status" value="1"/>
</dbReference>
<gene>
    <name evidence="14" type="ORF">H8K52_18580</name>
</gene>
<keyword evidence="6" id="KW-1003">Cell membrane</keyword>
<keyword evidence="11 13" id="KW-0472">Membrane</keyword>
<evidence type="ECO:0000256" key="13">
    <source>
        <dbReference type="SAM" id="Phobius"/>
    </source>
</evidence>
<keyword evidence="10 13" id="KW-1133">Transmembrane helix</keyword>
<evidence type="ECO:0000256" key="11">
    <source>
        <dbReference type="ARBA" id="ARBA00023136"/>
    </source>
</evidence>
<evidence type="ECO:0000256" key="4">
    <source>
        <dbReference type="ARBA" id="ARBA00011471"/>
    </source>
</evidence>
<organism evidence="14 15">
    <name type="scientific">Undibacterium seohonense</name>
    <dbReference type="NCBI Taxonomy" id="1344950"/>
    <lineage>
        <taxon>Bacteria</taxon>
        <taxon>Pseudomonadati</taxon>
        <taxon>Pseudomonadota</taxon>
        <taxon>Betaproteobacteria</taxon>
        <taxon>Burkholderiales</taxon>
        <taxon>Oxalobacteraceae</taxon>
        <taxon>Undibacterium</taxon>
    </lineage>
</organism>
<keyword evidence="8 12" id="KW-0812">Transmembrane</keyword>
<dbReference type="Gene3D" id="3.30.420.270">
    <property type="match status" value="1"/>
</dbReference>
<evidence type="ECO:0000256" key="3">
    <source>
        <dbReference type="ARBA" id="ARBA00005811"/>
    </source>
</evidence>
<comment type="subcellular location">
    <subcellularLocation>
        <location evidence="2">Cell inner membrane</location>
        <topology evidence="2">Single-pass type II membrane protein</topology>
    </subcellularLocation>
    <subcellularLocation>
        <location evidence="12">Cell membrane</location>
        <topology evidence="12">Single-pass type II membrane protein</topology>
    </subcellularLocation>
</comment>
<accession>A0ABR6X935</accession>
<evidence type="ECO:0000313" key="14">
    <source>
        <dbReference type="EMBL" id="MBC3809351.1"/>
    </source>
</evidence>
<keyword evidence="5 12" id="KW-0813">Transport</keyword>
<keyword evidence="7" id="KW-0997">Cell inner membrane</keyword>
<evidence type="ECO:0000256" key="9">
    <source>
        <dbReference type="ARBA" id="ARBA00022927"/>
    </source>
</evidence>
<evidence type="ECO:0000256" key="10">
    <source>
        <dbReference type="ARBA" id="ARBA00022989"/>
    </source>
</evidence>
<sequence length="161" mass="17548">MGFGQFKNVGGRSGKPMVAMADINVTPMVDVMLVLLVIFIIAAPLLNHAIRLELPQAESQALPQELKTITLSFDSAGKLFWDTELVTIEQIEQRFVLSAKQKPQPEILLRADKSTRFESIAQVMSAAQVHGLNKIGFATEAKAATMSAKSSSHLPTDSLKK</sequence>
<dbReference type="InterPro" id="IPR003400">
    <property type="entry name" value="ExbD"/>
</dbReference>
<evidence type="ECO:0000313" key="15">
    <source>
        <dbReference type="Proteomes" id="UP000648257"/>
    </source>
</evidence>
<keyword evidence="15" id="KW-1185">Reference proteome</keyword>
<dbReference type="EMBL" id="JACOFW010000031">
    <property type="protein sequence ID" value="MBC3809351.1"/>
    <property type="molecule type" value="Genomic_DNA"/>
</dbReference>
<name>A0ABR6X935_9BURK</name>
<protein>
    <submittedName>
        <fullName evidence="14">Biopolymer transporter ExbD</fullName>
    </submittedName>
</protein>
<dbReference type="RefSeq" id="WP_186924412.1">
    <property type="nucleotide sequence ID" value="NZ_JACOFW010000031.1"/>
</dbReference>
<evidence type="ECO:0000256" key="7">
    <source>
        <dbReference type="ARBA" id="ARBA00022519"/>
    </source>
</evidence>
<evidence type="ECO:0000256" key="1">
    <source>
        <dbReference type="ARBA" id="ARBA00003540"/>
    </source>
</evidence>
<reference evidence="14 15" key="1">
    <citation type="submission" date="2020-08" db="EMBL/GenBank/DDBJ databases">
        <title>Novel species isolated from subtropical streams in China.</title>
        <authorList>
            <person name="Lu H."/>
        </authorList>
    </citation>
    <scope>NUCLEOTIDE SEQUENCE [LARGE SCALE GENOMIC DNA]</scope>
    <source>
        <strain evidence="14 15">KACC 16656</strain>
    </source>
</reference>
<comment type="subunit">
    <text evidence="4">The accessory proteins ExbB and ExbD seem to form a complex with TonB.</text>
</comment>
<evidence type="ECO:0000256" key="5">
    <source>
        <dbReference type="ARBA" id="ARBA00022448"/>
    </source>
</evidence>
<evidence type="ECO:0000256" key="12">
    <source>
        <dbReference type="RuleBase" id="RU003879"/>
    </source>
</evidence>
<feature type="transmembrane region" description="Helical" evidence="13">
    <location>
        <begin position="25"/>
        <end position="46"/>
    </location>
</feature>
<evidence type="ECO:0000256" key="2">
    <source>
        <dbReference type="ARBA" id="ARBA00004249"/>
    </source>
</evidence>
<proteinExistence type="inferred from homology"/>
<comment type="similarity">
    <text evidence="3 12">Belongs to the ExbD/TolR family.</text>
</comment>
<dbReference type="Pfam" id="PF02472">
    <property type="entry name" value="ExbD"/>
    <property type="match status" value="1"/>
</dbReference>
<evidence type="ECO:0000256" key="8">
    <source>
        <dbReference type="ARBA" id="ARBA00022692"/>
    </source>
</evidence>
<keyword evidence="9 12" id="KW-0653">Protein transport</keyword>
<comment type="function">
    <text evidence="1">Involved in the TonB-dependent energy-dependent transport of various receptor-bound substrates.</text>
</comment>
<comment type="caution">
    <text evidence="14">The sequence shown here is derived from an EMBL/GenBank/DDBJ whole genome shotgun (WGS) entry which is preliminary data.</text>
</comment>
<evidence type="ECO:0000256" key="6">
    <source>
        <dbReference type="ARBA" id="ARBA00022475"/>
    </source>
</evidence>